<evidence type="ECO:0000256" key="1">
    <source>
        <dbReference type="SAM" id="MobiDB-lite"/>
    </source>
</evidence>
<feature type="compositionally biased region" description="Basic and acidic residues" evidence="1">
    <location>
        <begin position="40"/>
        <end position="54"/>
    </location>
</feature>
<keyword evidence="3" id="KW-1185">Reference proteome</keyword>
<protein>
    <submittedName>
        <fullName evidence="2">Uncharacterized protein</fullName>
    </submittedName>
</protein>
<dbReference type="EMBL" id="JBBBZM010000037">
    <property type="protein sequence ID" value="KAL0637246.1"/>
    <property type="molecule type" value="Genomic_DNA"/>
</dbReference>
<gene>
    <name evidence="2" type="ORF">Q9L58_003730</name>
</gene>
<feature type="compositionally biased region" description="Basic and acidic residues" evidence="1">
    <location>
        <begin position="1"/>
        <end position="18"/>
    </location>
</feature>
<sequence length="69" mass="7613">MSEINNKEQYERLKEGLTKTRKKETKGGAKTNEGRLNSRRQNDREEKEEGGKTGEEDEDEAGISGAGGG</sequence>
<comment type="caution">
    <text evidence="2">The sequence shown here is derived from an EMBL/GenBank/DDBJ whole genome shotgun (WGS) entry which is preliminary data.</text>
</comment>
<feature type="region of interest" description="Disordered" evidence="1">
    <location>
        <begin position="1"/>
        <end position="69"/>
    </location>
</feature>
<evidence type="ECO:0000313" key="2">
    <source>
        <dbReference type="EMBL" id="KAL0637246.1"/>
    </source>
</evidence>
<proteinExistence type="predicted"/>
<dbReference type="Proteomes" id="UP001447188">
    <property type="component" value="Unassembled WGS sequence"/>
</dbReference>
<organism evidence="2 3">
    <name type="scientific">Discina gigas</name>
    <dbReference type="NCBI Taxonomy" id="1032678"/>
    <lineage>
        <taxon>Eukaryota</taxon>
        <taxon>Fungi</taxon>
        <taxon>Dikarya</taxon>
        <taxon>Ascomycota</taxon>
        <taxon>Pezizomycotina</taxon>
        <taxon>Pezizomycetes</taxon>
        <taxon>Pezizales</taxon>
        <taxon>Discinaceae</taxon>
        <taxon>Discina</taxon>
    </lineage>
</organism>
<reference evidence="2 3" key="1">
    <citation type="submission" date="2024-02" db="EMBL/GenBank/DDBJ databases">
        <title>Discinaceae phylogenomics.</title>
        <authorList>
            <person name="Dirks A.C."/>
            <person name="James T.Y."/>
        </authorList>
    </citation>
    <scope>NUCLEOTIDE SEQUENCE [LARGE SCALE GENOMIC DNA]</scope>
    <source>
        <strain evidence="2 3">ACD0624</strain>
    </source>
</reference>
<evidence type="ECO:0000313" key="3">
    <source>
        <dbReference type="Proteomes" id="UP001447188"/>
    </source>
</evidence>
<accession>A0ABR3GMV6</accession>
<name>A0ABR3GMV6_9PEZI</name>